<keyword evidence="1" id="KW-0812">Transmembrane</keyword>
<feature type="transmembrane region" description="Helical" evidence="1">
    <location>
        <begin position="88"/>
        <end position="109"/>
    </location>
</feature>
<protein>
    <submittedName>
        <fullName evidence="2">Uncharacterized protein</fullName>
    </submittedName>
</protein>
<organism evidence="2">
    <name type="scientific">bioreactor metagenome</name>
    <dbReference type="NCBI Taxonomy" id="1076179"/>
    <lineage>
        <taxon>unclassified sequences</taxon>
        <taxon>metagenomes</taxon>
        <taxon>ecological metagenomes</taxon>
    </lineage>
</organism>
<name>A0A645J811_9ZZZZ</name>
<evidence type="ECO:0000313" key="2">
    <source>
        <dbReference type="EMBL" id="MPN59845.1"/>
    </source>
</evidence>
<evidence type="ECO:0000256" key="1">
    <source>
        <dbReference type="SAM" id="Phobius"/>
    </source>
</evidence>
<accession>A0A645J811</accession>
<feature type="transmembrane region" description="Helical" evidence="1">
    <location>
        <begin position="63"/>
        <end position="81"/>
    </location>
</feature>
<sequence length="147" mass="16109">MQILFGDAFNSARRRHVIPWVEKIISEQFLPVVREGNAAKAVSDSITAFEGSAHGIKNNYDNLTWLLACGVLAVGAFLLWEHRERRKVNIYLAGLMVTALIGMGAYAVVKFLTFSAQREVKITWTPASTAIAEPEPAPVPAAANTVR</sequence>
<keyword evidence="1" id="KW-1133">Transmembrane helix</keyword>
<comment type="caution">
    <text evidence="2">The sequence shown here is derived from an EMBL/GenBank/DDBJ whole genome shotgun (WGS) entry which is preliminary data.</text>
</comment>
<keyword evidence="1" id="KW-0472">Membrane</keyword>
<gene>
    <name evidence="2" type="ORF">SDC9_207567</name>
</gene>
<dbReference type="EMBL" id="VSSQ01134332">
    <property type="protein sequence ID" value="MPN59845.1"/>
    <property type="molecule type" value="Genomic_DNA"/>
</dbReference>
<reference evidence="2" key="1">
    <citation type="submission" date="2019-08" db="EMBL/GenBank/DDBJ databases">
        <authorList>
            <person name="Kucharzyk K."/>
            <person name="Murdoch R.W."/>
            <person name="Higgins S."/>
            <person name="Loffler F."/>
        </authorList>
    </citation>
    <scope>NUCLEOTIDE SEQUENCE</scope>
</reference>
<dbReference type="AlphaFoldDB" id="A0A645J811"/>
<proteinExistence type="predicted"/>